<evidence type="ECO:0000256" key="5">
    <source>
        <dbReference type="ARBA" id="ARBA00022840"/>
    </source>
</evidence>
<dbReference type="AlphaFoldDB" id="A0A1B3WC57"/>
<name>A0A1B3WC57_9FIRM</name>
<evidence type="ECO:0000313" key="10">
    <source>
        <dbReference type="Proteomes" id="UP000094757"/>
    </source>
</evidence>
<gene>
    <name evidence="7" type="primary">aroK</name>
    <name evidence="9" type="ORF">BCB69_00155</name>
</gene>
<dbReference type="GO" id="GO:0009073">
    <property type="term" value="P:aromatic amino acid family biosynthetic process"/>
    <property type="evidence" value="ECO:0007669"/>
    <property type="project" value="UniProtKB-KW"/>
</dbReference>
<feature type="binding site" evidence="7">
    <location>
        <position position="81"/>
    </location>
    <ligand>
        <name>substrate</name>
    </ligand>
</feature>
<dbReference type="SUPFAM" id="SSF52540">
    <property type="entry name" value="P-loop containing nucleoside triphosphate hydrolases"/>
    <property type="match status" value="1"/>
</dbReference>
<dbReference type="GO" id="GO:0004765">
    <property type="term" value="F:shikimate kinase activity"/>
    <property type="evidence" value="ECO:0007669"/>
    <property type="project" value="UniProtKB-UniRule"/>
</dbReference>
<keyword evidence="5 7" id="KW-0067">ATP-binding</keyword>
<evidence type="ECO:0000256" key="8">
    <source>
        <dbReference type="SAM" id="MobiDB-lite"/>
    </source>
</evidence>
<dbReference type="PANTHER" id="PTHR21087">
    <property type="entry name" value="SHIKIMATE KINASE"/>
    <property type="match status" value="1"/>
</dbReference>
<comment type="function">
    <text evidence="7">Catalyzes the specific phosphorylation of the 3-hydroxyl group of shikimic acid using ATP as a cosubstrate.</text>
</comment>
<accession>A0A1B3WC57</accession>
<dbReference type="InterPro" id="IPR027417">
    <property type="entry name" value="P-loop_NTPase"/>
</dbReference>
<reference evidence="10" key="1">
    <citation type="submission" date="2016-08" db="EMBL/GenBank/DDBJ databases">
        <authorList>
            <person name="Holder M.E."/>
            <person name="Ajami N.J."/>
            <person name="Petrosino J.F."/>
        </authorList>
    </citation>
    <scope>NUCLEOTIDE SEQUENCE [LARGE SCALE GENOMIC DNA]</scope>
    <source>
        <strain evidence="10">F0677</strain>
    </source>
</reference>
<dbReference type="InterPro" id="IPR000623">
    <property type="entry name" value="Shikimate_kinase/TSH1"/>
</dbReference>
<dbReference type="GO" id="GO:0005829">
    <property type="term" value="C:cytosol"/>
    <property type="evidence" value="ECO:0007669"/>
    <property type="project" value="TreeGrafter"/>
</dbReference>
<keyword evidence="6 7" id="KW-0057">Aromatic amino acid biosynthesis</keyword>
<sequence length="199" mass="23730">MKKRNIVLIGPMGTGKSRAARILADGLDWQLADTDRIMEKETGMKMADYWRKVGAEEFQRKELEIIRRVRFFHEAVIAVGGNYPMTEQKFQLLKKHGLIVLMYANSYRLVERVKRRIGKRPTMDYNDVDGFVRRMSRKWVKWTKRADLVINTTCKHPEQSALMVARFMDRHHIKFMKQKHNHVEHRHGKSKLHRHKRSH</sequence>
<dbReference type="PANTHER" id="PTHR21087:SF16">
    <property type="entry name" value="SHIKIMATE KINASE 1, CHLOROPLASTIC"/>
    <property type="match status" value="1"/>
</dbReference>
<evidence type="ECO:0000313" key="9">
    <source>
        <dbReference type="EMBL" id="AOH38543.1"/>
    </source>
</evidence>
<feature type="binding site" evidence="7">
    <location>
        <position position="35"/>
    </location>
    <ligand>
        <name>substrate</name>
    </ligand>
</feature>
<comment type="pathway">
    <text evidence="7">Metabolic intermediate biosynthesis; chorismate biosynthesis; chorismate from D-erythrose 4-phosphate and phosphoenolpyruvate: step 5/7.</text>
</comment>
<evidence type="ECO:0000256" key="6">
    <source>
        <dbReference type="ARBA" id="ARBA00023141"/>
    </source>
</evidence>
<evidence type="ECO:0000256" key="7">
    <source>
        <dbReference type="HAMAP-Rule" id="MF_00109"/>
    </source>
</evidence>
<dbReference type="UniPathway" id="UPA00053">
    <property type="reaction ID" value="UER00088"/>
</dbReference>
<comment type="subunit">
    <text evidence="7">Monomer.</text>
</comment>
<feature type="binding site" evidence="7">
    <location>
        <begin position="13"/>
        <end position="18"/>
    </location>
    <ligand>
        <name>ATP</name>
        <dbReference type="ChEBI" id="CHEBI:30616"/>
    </ligand>
</feature>
<keyword evidence="1 7" id="KW-0028">Amino-acid biosynthesis</keyword>
<dbReference type="GO" id="GO:0008652">
    <property type="term" value="P:amino acid biosynthetic process"/>
    <property type="evidence" value="ECO:0007669"/>
    <property type="project" value="UniProtKB-KW"/>
</dbReference>
<dbReference type="GO" id="GO:0009423">
    <property type="term" value="P:chorismate biosynthetic process"/>
    <property type="evidence" value="ECO:0007669"/>
    <property type="project" value="UniProtKB-UniRule"/>
</dbReference>
<dbReference type="HAMAP" id="MF_00109">
    <property type="entry name" value="Shikimate_kinase"/>
    <property type="match status" value="1"/>
</dbReference>
<feature type="binding site" evidence="7">
    <location>
        <position position="17"/>
    </location>
    <ligand>
        <name>Mg(2+)</name>
        <dbReference type="ChEBI" id="CHEBI:18420"/>
    </ligand>
</feature>
<dbReference type="GO" id="GO:0005524">
    <property type="term" value="F:ATP binding"/>
    <property type="evidence" value="ECO:0007669"/>
    <property type="project" value="UniProtKB-UniRule"/>
</dbReference>
<dbReference type="Proteomes" id="UP000094757">
    <property type="component" value="Chromosome"/>
</dbReference>
<feature type="region of interest" description="Disordered" evidence="8">
    <location>
        <begin position="178"/>
        <end position="199"/>
    </location>
</feature>
<dbReference type="Gene3D" id="3.40.50.300">
    <property type="entry name" value="P-loop containing nucleotide triphosphate hydrolases"/>
    <property type="match status" value="1"/>
</dbReference>
<comment type="similarity">
    <text evidence="7">Belongs to the shikimate kinase family.</text>
</comment>
<dbReference type="STRING" id="39950.BCB69_00155"/>
<protein>
    <recommendedName>
        <fullName evidence="7">Shikimate kinase</fullName>
        <shortName evidence="7">SK</shortName>
        <ecNumber evidence="7">2.7.1.71</ecNumber>
    </recommendedName>
</protein>
<dbReference type="RefSeq" id="WP_069176676.1">
    <property type="nucleotide sequence ID" value="NZ_CP017037.1"/>
</dbReference>
<comment type="subcellular location">
    <subcellularLocation>
        <location evidence="7">Cytoplasm</location>
    </subcellularLocation>
</comment>
<comment type="caution">
    <text evidence="7">Lacks conserved residue(s) required for the propagation of feature annotation.</text>
</comment>
<comment type="catalytic activity">
    <reaction evidence="7">
        <text>shikimate + ATP = 3-phosphoshikimate + ADP + H(+)</text>
        <dbReference type="Rhea" id="RHEA:13121"/>
        <dbReference type="ChEBI" id="CHEBI:15378"/>
        <dbReference type="ChEBI" id="CHEBI:30616"/>
        <dbReference type="ChEBI" id="CHEBI:36208"/>
        <dbReference type="ChEBI" id="CHEBI:145989"/>
        <dbReference type="ChEBI" id="CHEBI:456216"/>
        <dbReference type="EC" id="2.7.1.71"/>
    </reaction>
</comment>
<keyword evidence="3 7" id="KW-0547">Nucleotide-binding</keyword>
<keyword evidence="7" id="KW-0460">Magnesium</keyword>
<keyword evidence="7" id="KW-0479">Metal-binding</keyword>
<evidence type="ECO:0000256" key="3">
    <source>
        <dbReference type="ARBA" id="ARBA00022741"/>
    </source>
</evidence>
<dbReference type="InterPro" id="IPR031322">
    <property type="entry name" value="Shikimate/glucono_kinase"/>
</dbReference>
<organism evidence="9 10">
    <name type="scientific">Dialister pneumosintes</name>
    <dbReference type="NCBI Taxonomy" id="39950"/>
    <lineage>
        <taxon>Bacteria</taxon>
        <taxon>Bacillati</taxon>
        <taxon>Bacillota</taxon>
        <taxon>Negativicutes</taxon>
        <taxon>Veillonellales</taxon>
        <taxon>Veillonellaceae</taxon>
        <taxon>Dialister</taxon>
    </lineage>
</organism>
<dbReference type="KEGG" id="dpn:BCB69_00155"/>
<proteinExistence type="inferred from homology"/>
<evidence type="ECO:0000256" key="2">
    <source>
        <dbReference type="ARBA" id="ARBA00022679"/>
    </source>
</evidence>
<dbReference type="EC" id="2.7.1.71" evidence="7"/>
<feature type="binding site" evidence="7">
    <location>
        <position position="120"/>
    </location>
    <ligand>
        <name>ATP</name>
        <dbReference type="ChEBI" id="CHEBI:30616"/>
    </ligand>
</feature>
<keyword evidence="7" id="KW-0963">Cytoplasm</keyword>
<dbReference type="GO" id="GO:0000287">
    <property type="term" value="F:magnesium ion binding"/>
    <property type="evidence" value="ECO:0007669"/>
    <property type="project" value="UniProtKB-UniRule"/>
</dbReference>
<keyword evidence="2 7" id="KW-0808">Transferase</keyword>
<evidence type="ECO:0000256" key="4">
    <source>
        <dbReference type="ARBA" id="ARBA00022777"/>
    </source>
</evidence>
<dbReference type="PRINTS" id="PR01100">
    <property type="entry name" value="SHIKIMTKNASE"/>
</dbReference>
<comment type="cofactor">
    <cofactor evidence="7">
        <name>Mg(2+)</name>
        <dbReference type="ChEBI" id="CHEBI:18420"/>
    </cofactor>
    <text evidence="7">Binds 1 Mg(2+) ion per subunit.</text>
</comment>
<dbReference type="Pfam" id="PF01202">
    <property type="entry name" value="SKI"/>
    <property type="match status" value="1"/>
</dbReference>
<evidence type="ECO:0000256" key="1">
    <source>
        <dbReference type="ARBA" id="ARBA00022605"/>
    </source>
</evidence>
<keyword evidence="4 7" id="KW-0418">Kinase</keyword>
<dbReference type="EMBL" id="CP017037">
    <property type="protein sequence ID" value="AOH38543.1"/>
    <property type="molecule type" value="Genomic_DNA"/>
</dbReference>